<comment type="catalytic activity">
    <reaction evidence="8">
        <text>a uridine in RNA = a pseudouridine in RNA</text>
        <dbReference type="Rhea" id="RHEA:48348"/>
        <dbReference type="Rhea" id="RHEA-COMP:12068"/>
        <dbReference type="Rhea" id="RHEA-COMP:12069"/>
        <dbReference type="ChEBI" id="CHEBI:65314"/>
        <dbReference type="ChEBI" id="CHEBI:65315"/>
    </reaction>
</comment>
<dbReference type="CDD" id="cd00165">
    <property type="entry name" value="S4"/>
    <property type="match status" value="1"/>
</dbReference>
<evidence type="ECO:0000256" key="9">
    <source>
        <dbReference type="SAM" id="MobiDB-lite"/>
    </source>
</evidence>
<dbReference type="PROSITE" id="PS01129">
    <property type="entry name" value="PSI_RLU"/>
    <property type="match status" value="1"/>
</dbReference>
<evidence type="ECO:0000313" key="11">
    <source>
        <dbReference type="EMBL" id="RUQ66575.1"/>
    </source>
</evidence>
<accession>A0A3S0WJQ0</accession>
<comment type="catalytic activity">
    <reaction evidence="4">
        <text>uridine(1911/1915/1917) in 23S rRNA = pseudouridine(1911/1915/1917) in 23S rRNA</text>
        <dbReference type="Rhea" id="RHEA:42524"/>
        <dbReference type="Rhea" id="RHEA-COMP:10097"/>
        <dbReference type="Rhea" id="RHEA-COMP:10098"/>
        <dbReference type="ChEBI" id="CHEBI:65314"/>
        <dbReference type="ChEBI" id="CHEBI:65315"/>
        <dbReference type="EC" id="5.4.99.23"/>
    </reaction>
</comment>
<dbReference type="SMART" id="SM00363">
    <property type="entry name" value="S4"/>
    <property type="match status" value="1"/>
</dbReference>
<evidence type="ECO:0000256" key="1">
    <source>
        <dbReference type="ARBA" id="ARBA00010876"/>
    </source>
</evidence>
<dbReference type="InterPro" id="IPR006224">
    <property type="entry name" value="PsdUridine_synth_RluA-like_CS"/>
</dbReference>
<evidence type="ECO:0000256" key="2">
    <source>
        <dbReference type="ARBA" id="ARBA00022884"/>
    </source>
</evidence>
<dbReference type="PANTHER" id="PTHR21600:SF44">
    <property type="entry name" value="RIBOSOMAL LARGE SUBUNIT PSEUDOURIDINE SYNTHASE D"/>
    <property type="match status" value="1"/>
</dbReference>
<feature type="domain" description="RNA-binding S4" evidence="10">
    <location>
        <begin position="37"/>
        <end position="96"/>
    </location>
</feature>
<dbReference type="Pfam" id="PF00849">
    <property type="entry name" value="PseudoU_synth_2"/>
    <property type="match status" value="1"/>
</dbReference>
<proteinExistence type="inferred from homology"/>
<dbReference type="CDD" id="cd02869">
    <property type="entry name" value="PseudoU_synth_RluA_like"/>
    <property type="match status" value="1"/>
</dbReference>
<protein>
    <recommendedName>
        <fullName evidence="8">Pseudouridine synthase</fullName>
        <ecNumber evidence="8">5.4.99.-</ecNumber>
    </recommendedName>
</protein>
<dbReference type="Proteomes" id="UP000280346">
    <property type="component" value="Unassembled WGS sequence"/>
</dbReference>
<dbReference type="GO" id="GO:0160140">
    <property type="term" value="F:23S rRNA pseudouridine(1911/1915/1917) synthase activity"/>
    <property type="evidence" value="ECO:0007669"/>
    <property type="project" value="UniProtKB-EC"/>
</dbReference>
<dbReference type="SUPFAM" id="SSF55174">
    <property type="entry name" value="Alpha-L RNA-binding motif"/>
    <property type="match status" value="1"/>
</dbReference>
<comment type="function">
    <text evidence="5">Responsible for synthesis of pseudouridine from uracil at positions 1911, 1915 and 1917 in 23S ribosomal RNA.</text>
</comment>
<dbReference type="EC" id="5.4.99.-" evidence="8"/>
<dbReference type="Pfam" id="PF01479">
    <property type="entry name" value="S4"/>
    <property type="match status" value="1"/>
</dbReference>
<dbReference type="PROSITE" id="PS50889">
    <property type="entry name" value="S4"/>
    <property type="match status" value="1"/>
</dbReference>
<comment type="caution">
    <text evidence="11">The sequence shown here is derived from an EMBL/GenBank/DDBJ whole genome shotgun (WGS) entry which is preliminary data.</text>
</comment>
<feature type="active site" evidence="6">
    <location>
        <position position="162"/>
    </location>
</feature>
<dbReference type="PANTHER" id="PTHR21600">
    <property type="entry name" value="MITOCHONDRIAL RNA PSEUDOURIDINE SYNTHASE"/>
    <property type="match status" value="1"/>
</dbReference>
<dbReference type="Gene3D" id="3.10.290.10">
    <property type="entry name" value="RNA-binding S4 domain"/>
    <property type="match status" value="1"/>
</dbReference>
<keyword evidence="3 8" id="KW-0413">Isomerase</keyword>
<dbReference type="FunFam" id="3.30.2350.10:FF:000006">
    <property type="entry name" value="Pseudouridine synthase"/>
    <property type="match status" value="1"/>
</dbReference>
<dbReference type="SUPFAM" id="SSF55120">
    <property type="entry name" value="Pseudouridine synthase"/>
    <property type="match status" value="1"/>
</dbReference>
<dbReference type="OrthoDB" id="9807829at2"/>
<gene>
    <name evidence="11" type="ORF">EJ913_22355</name>
</gene>
<evidence type="ECO:0000256" key="4">
    <source>
        <dbReference type="ARBA" id="ARBA00036882"/>
    </source>
</evidence>
<dbReference type="InterPro" id="IPR050188">
    <property type="entry name" value="RluA_PseudoU_synthase"/>
</dbReference>
<dbReference type="InterPro" id="IPR020103">
    <property type="entry name" value="PsdUridine_synth_cat_dom_sf"/>
</dbReference>
<evidence type="ECO:0000256" key="6">
    <source>
        <dbReference type="PIRSR" id="PIRSR606225-1"/>
    </source>
</evidence>
<dbReference type="EMBL" id="RZIJ01000020">
    <property type="protein sequence ID" value="RUQ66575.1"/>
    <property type="molecule type" value="Genomic_DNA"/>
</dbReference>
<reference evidence="11 12" key="1">
    <citation type="submission" date="2018-12" db="EMBL/GenBank/DDBJ databases">
        <authorList>
            <person name="Yang Y."/>
        </authorList>
    </citation>
    <scope>NUCLEOTIDE SEQUENCE [LARGE SCALE GENOMIC DNA]</scope>
    <source>
        <strain evidence="11 12">GSF71</strain>
    </source>
</reference>
<dbReference type="AlphaFoldDB" id="A0A3S0WJQ0"/>
<evidence type="ECO:0000313" key="12">
    <source>
        <dbReference type="Proteomes" id="UP000280346"/>
    </source>
</evidence>
<dbReference type="InterPro" id="IPR006225">
    <property type="entry name" value="PsdUridine_synth_RluC/D"/>
</dbReference>
<evidence type="ECO:0000259" key="10">
    <source>
        <dbReference type="SMART" id="SM00363"/>
    </source>
</evidence>
<dbReference type="InterPro" id="IPR006145">
    <property type="entry name" value="PsdUridine_synth_RsuA/RluA"/>
</dbReference>
<evidence type="ECO:0000256" key="5">
    <source>
        <dbReference type="ARBA" id="ARBA00056072"/>
    </source>
</evidence>
<dbReference type="InterPro" id="IPR002942">
    <property type="entry name" value="S4_RNA-bd"/>
</dbReference>
<evidence type="ECO:0000256" key="7">
    <source>
        <dbReference type="PROSITE-ProRule" id="PRU00182"/>
    </source>
</evidence>
<dbReference type="Gene3D" id="3.30.2350.10">
    <property type="entry name" value="Pseudouridine synthase"/>
    <property type="match status" value="1"/>
</dbReference>
<dbReference type="InterPro" id="IPR036986">
    <property type="entry name" value="S4_RNA-bd_sf"/>
</dbReference>
<keyword evidence="2 7" id="KW-0694">RNA-binding</keyword>
<evidence type="ECO:0000256" key="8">
    <source>
        <dbReference type="RuleBase" id="RU362028"/>
    </source>
</evidence>
<name>A0A3S0WJQ0_9PROT</name>
<evidence type="ECO:0000256" key="3">
    <source>
        <dbReference type="ARBA" id="ARBA00023235"/>
    </source>
</evidence>
<feature type="region of interest" description="Disordered" evidence="9">
    <location>
        <begin position="1"/>
        <end position="21"/>
    </location>
</feature>
<keyword evidence="12" id="KW-1185">Reference proteome</keyword>
<comment type="similarity">
    <text evidence="1 8">Belongs to the pseudouridine synthase RluA family.</text>
</comment>
<sequence length="347" mass="37320">MRTDEHTMKDGRTMPESTERVHRAPLVHTVPEAAAGERLDKALAAGLPDLSRSRVQALLEQGCVAEGGRTITDPSLRVKPGQTFDVFVPEAEAALPEAQDIPLDVVFEDEDVLVIDKPAGLVVHPAAGNQDGTLVNALLAHCGDSLSGIGGVRRPGIVHRLDKDTSGLMVVAKNDRAHHGLTEQFSDRTLSRTYHALVWGLPTPKQGRIEGAIGRSAVDRKKMAVVDHGGKHAATRYRVLKAFGPAAALVECVLETGRTHQIRVHMAHIGHPLVGDPLYGRGRASRVGGKHASTLPEPARGRMVEFPRQALHATALTFRHPGTGETMTFHAPTPADLHELIVILESV</sequence>
<dbReference type="GO" id="GO:0003723">
    <property type="term" value="F:RNA binding"/>
    <property type="evidence" value="ECO:0007669"/>
    <property type="project" value="UniProtKB-KW"/>
</dbReference>
<organism evidence="11 12">
    <name type="scientific">Azospirillum doebereinerae</name>
    <dbReference type="NCBI Taxonomy" id="92933"/>
    <lineage>
        <taxon>Bacteria</taxon>
        <taxon>Pseudomonadati</taxon>
        <taxon>Pseudomonadota</taxon>
        <taxon>Alphaproteobacteria</taxon>
        <taxon>Rhodospirillales</taxon>
        <taxon>Azospirillaceae</taxon>
        <taxon>Azospirillum</taxon>
    </lineage>
</organism>
<dbReference type="GO" id="GO:0000455">
    <property type="term" value="P:enzyme-directed rRNA pseudouridine synthesis"/>
    <property type="evidence" value="ECO:0007669"/>
    <property type="project" value="UniProtKB-ARBA"/>
</dbReference>
<dbReference type="NCBIfam" id="TIGR00005">
    <property type="entry name" value="rluA_subfam"/>
    <property type="match status" value="1"/>
</dbReference>